<dbReference type="GO" id="GO:0046872">
    <property type="term" value="F:metal ion binding"/>
    <property type="evidence" value="ECO:0007669"/>
    <property type="project" value="UniProtKB-KW"/>
</dbReference>
<organism evidence="7">
    <name type="scientific">Lactobacillus paragasseri</name>
    <dbReference type="NCBI Taxonomy" id="2107999"/>
    <lineage>
        <taxon>Bacteria</taxon>
        <taxon>Bacillati</taxon>
        <taxon>Bacillota</taxon>
        <taxon>Bacilli</taxon>
        <taxon>Lactobacillales</taxon>
        <taxon>Lactobacillaceae</taxon>
        <taxon>Lactobacillus</taxon>
    </lineage>
</organism>
<keyword evidence="4 7" id="KW-0378">Hydrolase</keyword>
<sequence length="281" mass="31669">MSEYKVHIINTGKVRIEPELAFGGDHCSTAKAAGFSIKRSPKIWLPVNVFLVETPDKLVLLDTGWDHSMSPNGVFDKKAQIKSLGSSLLYHVNQGVVAKGMTASEQLAKLGIKPSDIDYVIISHLDCDHANGLRQFKDAQNIMVARSEYEYAKKHPYIRFKKKWWDDVDLNLYDWNDSQGPFGRSYDLLRDKSIELINIPGHTAGLVATKITNSDGKYFLYYGGGGYGEKSWKEMVTSGISMDKSAQKKSLEWIRKESLDPNCVRSLACHGIEEKPEIFEF</sequence>
<protein>
    <submittedName>
        <fullName evidence="7">MBL fold metallo-hydrolase</fullName>
    </submittedName>
</protein>
<dbReference type="InterPro" id="IPR051013">
    <property type="entry name" value="MBL_superfamily_lactonases"/>
</dbReference>
<comment type="cofactor">
    <cofactor evidence="1">
        <name>Zn(2+)</name>
        <dbReference type="ChEBI" id="CHEBI:29105"/>
    </cofactor>
</comment>
<dbReference type="EMBL" id="JAADJO010000028">
    <property type="protein sequence ID" value="NDJ74572.1"/>
    <property type="molecule type" value="Genomic_DNA"/>
</dbReference>
<dbReference type="PANTHER" id="PTHR42978">
    <property type="entry name" value="QUORUM-QUENCHING LACTONASE YTNP-RELATED-RELATED"/>
    <property type="match status" value="1"/>
</dbReference>
<dbReference type="RefSeq" id="WP_144231143.1">
    <property type="nucleotide sequence ID" value="NZ_CAKMAD010000001.1"/>
</dbReference>
<feature type="domain" description="Metallo-beta-lactamase" evidence="6">
    <location>
        <begin position="46"/>
        <end position="270"/>
    </location>
</feature>
<evidence type="ECO:0000259" key="6">
    <source>
        <dbReference type="SMART" id="SM00849"/>
    </source>
</evidence>
<dbReference type="PANTHER" id="PTHR42978:SF2">
    <property type="entry name" value="102 KBASES UNSTABLE REGION: FROM 1 TO 119443"/>
    <property type="match status" value="1"/>
</dbReference>
<proteinExistence type="inferred from homology"/>
<dbReference type="InterPro" id="IPR001279">
    <property type="entry name" value="Metallo-B-lactamas"/>
</dbReference>
<evidence type="ECO:0000256" key="4">
    <source>
        <dbReference type="ARBA" id="ARBA00022801"/>
    </source>
</evidence>
<keyword evidence="5" id="KW-0862">Zinc</keyword>
<dbReference type="SMART" id="SM00849">
    <property type="entry name" value="Lactamase_B"/>
    <property type="match status" value="1"/>
</dbReference>
<gene>
    <name evidence="7" type="ORF">GWG61_08900</name>
</gene>
<evidence type="ECO:0000256" key="3">
    <source>
        <dbReference type="ARBA" id="ARBA00022723"/>
    </source>
</evidence>
<dbReference type="SUPFAM" id="SSF56281">
    <property type="entry name" value="Metallo-hydrolase/oxidoreductase"/>
    <property type="match status" value="1"/>
</dbReference>
<evidence type="ECO:0000256" key="5">
    <source>
        <dbReference type="ARBA" id="ARBA00022833"/>
    </source>
</evidence>
<dbReference type="GO" id="GO:0016787">
    <property type="term" value="F:hydrolase activity"/>
    <property type="evidence" value="ECO:0007669"/>
    <property type="project" value="UniProtKB-KW"/>
</dbReference>
<accession>A0A6B2FZS6</accession>
<dbReference type="AlphaFoldDB" id="A0A6B2FZS6"/>
<dbReference type="Pfam" id="PF00753">
    <property type="entry name" value="Lactamase_B"/>
    <property type="match status" value="1"/>
</dbReference>
<dbReference type="InterPro" id="IPR036866">
    <property type="entry name" value="RibonucZ/Hydroxyglut_hydro"/>
</dbReference>
<name>A0A6B2FZS6_9LACO</name>
<evidence type="ECO:0000256" key="1">
    <source>
        <dbReference type="ARBA" id="ARBA00001947"/>
    </source>
</evidence>
<reference evidence="7" key="1">
    <citation type="submission" date="2020-01" db="EMBL/GenBank/DDBJ databases">
        <title>Vaginal microbiome of pregnant Indian women: Insights into the genome of dominants Lactobacillus species.</title>
        <authorList>
            <person name="Das B."/>
            <person name="Mehta O."/>
            <person name="Ghosh T.S."/>
            <person name="Kothidar A."/>
            <person name="Gowtham M.R."/>
            <person name="Mitra R."/>
            <person name="Kshetrapal P."/>
            <person name="Wadhwa N."/>
            <person name="Thiruvengadam R."/>
            <person name="Nair G.B."/>
            <person name="Bhatnagar S."/>
            <person name="Das B."/>
        </authorList>
    </citation>
    <scope>NUCLEOTIDE SEQUENCE</scope>
    <source>
        <strain evidence="7">Indica</strain>
    </source>
</reference>
<keyword evidence="3" id="KW-0479">Metal-binding</keyword>
<evidence type="ECO:0000256" key="2">
    <source>
        <dbReference type="ARBA" id="ARBA00007749"/>
    </source>
</evidence>
<comment type="similarity">
    <text evidence="2">Belongs to the metallo-beta-lactamase superfamily.</text>
</comment>
<dbReference type="Gene3D" id="3.60.15.10">
    <property type="entry name" value="Ribonuclease Z/Hydroxyacylglutathione hydrolase-like"/>
    <property type="match status" value="1"/>
</dbReference>
<evidence type="ECO:0000313" key="7">
    <source>
        <dbReference type="EMBL" id="NDJ74572.1"/>
    </source>
</evidence>
<comment type="caution">
    <text evidence="7">The sequence shown here is derived from an EMBL/GenBank/DDBJ whole genome shotgun (WGS) entry which is preliminary data.</text>
</comment>